<sequence>MDEYIGVVKLFAGTFAPQGWAFCNGQILPIAQYSALFSLLGTTYGGNGVQTFALPNLQGRVAVGQGTGPSLPQVALGQTGGANSVTLTTAQLPAHTHTQQFSTGTANTTTPGSGVMLAKPSAAVDNSGDSVTANIYGPATTVTPGSPSAIGITGNNQPVSVLQPYLGLSYIICLEGLYPARS</sequence>
<evidence type="ECO:0000259" key="1">
    <source>
        <dbReference type="Pfam" id="PF07484"/>
    </source>
</evidence>
<accession>A0A1M6GBS0</accession>
<dbReference type="SUPFAM" id="SSF88874">
    <property type="entry name" value="Receptor-binding domain of short tail fibre protein gp12"/>
    <property type="match status" value="1"/>
</dbReference>
<dbReference type="Pfam" id="PF07484">
    <property type="entry name" value="Collar"/>
    <property type="match status" value="1"/>
</dbReference>
<dbReference type="Proteomes" id="UP000184418">
    <property type="component" value="Unassembled WGS sequence"/>
</dbReference>
<dbReference type="Gene3D" id="3.90.1340.10">
    <property type="entry name" value="Phage tail collar domain"/>
    <property type="match status" value="1"/>
</dbReference>
<dbReference type="OrthoDB" id="9810174at2"/>
<name>A0A1M6GBS0_9BACT</name>
<evidence type="ECO:0000313" key="2">
    <source>
        <dbReference type="EMBL" id="SHJ07339.1"/>
    </source>
</evidence>
<gene>
    <name evidence="2" type="ORF">SAMN02745146_2193</name>
</gene>
<dbReference type="RefSeq" id="WP_073108952.1">
    <property type="nucleotide sequence ID" value="NZ_FQYN01000004.1"/>
</dbReference>
<organism evidence="2 3">
    <name type="scientific">Hymenobacter daecheongensis DSM 21074</name>
    <dbReference type="NCBI Taxonomy" id="1121955"/>
    <lineage>
        <taxon>Bacteria</taxon>
        <taxon>Pseudomonadati</taxon>
        <taxon>Bacteroidota</taxon>
        <taxon>Cytophagia</taxon>
        <taxon>Cytophagales</taxon>
        <taxon>Hymenobacteraceae</taxon>
        <taxon>Hymenobacter</taxon>
    </lineage>
</organism>
<dbReference type="InterPro" id="IPR011083">
    <property type="entry name" value="Phage_tail_collar_dom"/>
</dbReference>
<dbReference type="EMBL" id="FQYN01000004">
    <property type="protein sequence ID" value="SHJ07339.1"/>
    <property type="molecule type" value="Genomic_DNA"/>
</dbReference>
<dbReference type="InterPro" id="IPR037053">
    <property type="entry name" value="Phage_tail_collar_dom_sf"/>
</dbReference>
<feature type="domain" description="Phage tail collar" evidence="1">
    <location>
        <begin position="6"/>
        <end position="61"/>
    </location>
</feature>
<evidence type="ECO:0000313" key="3">
    <source>
        <dbReference type="Proteomes" id="UP000184418"/>
    </source>
</evidence>
<dbReference type="STRING" id="1121955.SAMN02745146_2193"/>
<reference evidence="2 3" key="1">
    <citation type="submission" date="2016-11" db="EMBL/GenBank/DDBJ databases">
        <authorList>
            <person name="Jaros S."/>
            <person name="Januszkiewicz K."/>
            <person name="Wedrychowicz H."/>
        </authorList>
    </citation>
    <scope>NUCLEOTIDE SEQUENCE [LARGE SCALE GENOMIC DNA]</scope>
    <source>
        <strain evidence="2 3">DSM 21074</strain>
    </source>
</reference>
<proteinExistence type="predicted"/>
<dbReference type="AlphaFoldDB" id="A0A1M6GBS0"/>
<protein>
    <submittedName>
        <fullName evidence="2">Microcystin-dependent protein</fullName>
    </submittedName>
</protein>
<keyword evidence="3" id="KW-1185">Reference proteome</keyword>